<dbReference type="Proteomes" id="UP000198761">
    <property type="component" value="Unassembled WGS sequence"/>
</dbReference>
<evidence type="ECO:0000313" key="2">
    <source>
        <dbReference type="Proteomes" id="UP000198761"/>
    </source>
</evidence>
<name>A0A1H8N411_9RHOB</name>
<reference evidence="1 2" key="1">
    <citation type="submission" date="2016-10" db="EMBL/GenBank/DDBJ databases">
        <authorList>
            <person name="de Groot N.N."/>
        </authorList>
    </citation>
    <scope>NUCLEOTIDE SEQUENCE [LARGE SCALE GENOMIC DNA]</scope>
    <source>
        <strain evidence="1 2">DSM 3857</strain>
    </source>
</reference>
<sequence>MKAVLHIGTEKTGTTTLQRFLDLNRKSLREAGILVPFSLGQTNHRLLAGIMNEDDHVDDLFRQMNLLDFAARKAAKRRWWEAFVKEVRRADLPRTVISSEHLQSRLLKETEIRRLQDHLSELFDEIRICIYLRSPAATAISLYSTAVKHGSTTGKLPPPNTPYFRSVIDHAATLRRWMAVFGKDNITVRLFDRQDFVNGDLIDDFMAACDLPASATQRPARENESLSALGIELLRRINRDIPVYLTDGTVNTGRSQMSAFFERHFSDGRRYIAEAETVAAYEHAFAESVEWVRQHFFPDRDQLFAPTPRDPATGEKLDNQDLQQTAAAIVELWQQAKSTGGAHAPT</sequence>
<dbReference type="SUPFAM" id="SSF52540">
    <property type="entry name" value="P-loop containing nucleoside triphosphate hydrolases"/>
    <property type="match status" value="1"/>
</dbReference>
<dbReference type="Gene3D" id="3.40.50.300">
    <property type="entry name" value="P-loop containing nucleotide triphosphate hydrolases"/>
    <property type="match status" value="1"/>
</dbReference>
<gene>
    <name evidence="1" type="ORF">SAMN04488103_11633</name>
</gene>
<accession>A0A1H8N411</accession>
<keyword evidence="2" id="KW-1185">Reference proteome</keyword>
<dbReference type="EMBL" id="FOCE01000016">
    <property type="protein sequence ID" value="SEO24302.1"/>
    <property type="molecule type" value="Genomic_DNA"/>
</dbReference>
<protein>
    <recommendedName>
        <fullName evidence="3">Sulfotransferase family protein</fullName>
    </recommendedName>
</protein>
<proteinExistence type="predicted"/>
<dbReference type="AlphaFoldDB" id="A0A1H8N411"/>
<evidence type="ECO:0008006" key="3">
    <source>
        <dbReference type="Google" id="ProtNLM"/>
    </source>
</evidence>
<evidence type="ECO:0000313" key="1">
    <source>
        <dbReference type="EMBL" id="SEO24302.1"/>
    </source>
</evidence>
<organism evidence="1 2">
    <name type="scientific">Gemmobacter aquatilis</name>
    <dbReference type="NCBI Taxonomy" id="933059"/>
    <lineage>
        <taxon>Bacteria</taxon>
        <taxon>Pseudomonadati</taxon>
        <taxon>Pseudomonadota</taxon>
        <taxon>Alphaproteobacteria</taxon>
        <taxon>Rhodobacterales</taxon>
        <taxon>Paracoccaceae</taxon>
        <taxon>Gemmobacter</taxon>
    </lineage>
</organism>
<dbReference type="InterPro" id="IPR027417">
    <property type="entry name" value="P-loop_NTPase"/>
</dbReference>
<dbReference type="STRING" id="933059.SAMN04488103_11633"/>